<evidence type="ECO:0000313" key="3">
    <source>
        <dbReference type="Proteomes" id="UP000827284"/>
    </source>
</evidence>
<reference evidence="2" key="2">
    <citation type="journal article" date="2022" name="Microbiol. Resour. Announc.">
        <title>Whole-Genome Sequence of Entomortierella parvispora E1425, a Mucoromycotan Fungus Associated with Burkholderiaceae-Related Endosymbiotic Bacteria.</title>
        <authorList>
            <person name="Herlambang A."/>
            <person name="Guo Y."/>
            <person name="Takashima Y."/>
            <person name="Narisawa K."/>
            <person name="Ohta H."/>
            <person name="Nishizawa T."/>
        </authorList>
    </citation>
    <scope>NUCLEOTIDE SEQUENCE</scope>
    <source>
        <strain evidence="2">E1425</strain>
    </source>
</reference>
<dbReference type="Pfam" id="PF20064">
    <property type="entry name" value="DUF6463"/>
    <property type="match status" value="1"/>
</dbReference>
<feature type="transmembrane region" description="Helical" evidence="1">
    <location>
        <begin position="20"/>
        <end position="37"/>
    </location>
</feature>
<comment type="caution">
    <text evidence="2">The sequence shown here is derived from an EMBL/GenBank/DDBJ whole genome shotgun (WGS) entry which is preliminary data.</text>
</comment>
<protein>
    <submittedName>
        <fullName evidence="2">Uncharacterized protein</fullName>
    </submittedName>
</protein>
<keyword evidence="3" id="KW-1185">Reference proteome</keyword>
<sequence length="149" mass="17043">MWNQNNRIPYRSSRWPGRLLMLTGIGHNIVGLIRSVFREPFIQALNAGYLNKFDYSHRGNSFWFLLTGFNLFLIGRLVDWYLFPIEDKVQKKTQSSAAAVPDARVRSRRALPQELTYWCLGLGIGGGLAFPMSGFHLMTIQGLLLLLLK</sequence>
<gene>
    <name evidence="2" type="ORF">EMPS_02574</name>
</gene>
<name>A0A9P3LU22_9FUNG</name>
<evidence type="ECO:0000256" key="1">
    <source>
        <dbReference type="SAM" id="Phobius"/>
    </source>
</evidence>
<keyword evidence="1" id="KW-1133">Transmembrane helix</keyword>
<keyword evidence="1" id="KW-0472">Membrane</keyword>
<evidence type="ECO:0000313" key="2">
    <source>
        <dbReference type="EMBL" id="GJJ70225.1"/>
    </source>
</evidence>
<dbReference type="InterPro" id="IPR045590">
    <property type="entry name" value="DUF6463"/>
</dbReference>
<organism evidence="2 3">
    <name type="scientific">Entomortierella parvispora</name>
    <dbReference type="NCBI Taxonomy" id="205924"/>
    <lineage>
        <taxon>Eukaryota</taxon>
        <taxon>Fungi</taxon>
        <taxon>Fungi incertae sedis</taxon>
        <taxon>Mucoromycota</taxon>
        <taxon>Mortierellomycotina</taxon>
        <taxon>Mortierellomycetes</taxon>
        <taxon>Mortierellales</taxon>
        <taxon>Mortierellaceae</taxon>
        <taxon>Entomortierella</taxon>
    </lineage>
</organism>
<dbReference type="EMBL" id="BQFW01000003">
    <property type="protein sequence ID" value="GJJ70225.1"/>
    <property type="molecule type" value="Genomic_DNA"/>
</dbReference>
<feature type="transmembrane region" description="Helical" evidence="1">
    <location>
        <begin position="62"/>
        <end position="83"/>
    </location>
</feature>
<reference evidence="2" key="1">
    <citation type="submission" date="2021-11" db="EMBL/GenBank/DDBJ databases">
        <authorList>
            <person name="Herlambang A."/>
            <person name="Guo Y."/>
            <person name="Takashima Y."/>
            <person name="Nishizawa T."/>
        </authorList>
    </citation>
    <scope>NUCLEOTIDE SEQUENCE</scope>
    <source>
        <strain evidence="2">E1425</strain>
    </source>
</reference>
<keyword evidence="1" id="KW-0812">Transmembrane</keyword>
<feature type="transmembrane region" description="Helical" evidence="1">
    <location>
        <begin position="115"/>
        <end position="148"/>
    </location>
</feature>
<dbReference type="AlphaFoldDB" id="A0A9P3LU22"/>
<dbReference type="OrthoDB" id="2368448at2759"/>
<proteinExistence type="predicted"/>
<accession>A0A9P3LU22</accession>
<dbReference type="Proteomes" id="UP000827284">
    <property type="component" value="Unassembled WGS sequence"/>
</dbReference>